<accession>V4K486</accession>
<name>V4K486_EUTSA</name>
<dbReference type="EMBL" id="KI517748">
    <property type="protein sequence ID" value="ESQ32350.1"/>
    <property type="molecule type" value="Genomic_DNA"/>
</dbReference>
<sequence>MREESHMLSSSIRFAILCIIFVSLFRMQKCENVGGFKRNKIFLPPCVRLYCHIGFSPDCYCCVGKTKFCSTNKEECWHQCPILNPPHSSMN</sequence>
<evidence type="ECO:0000256" key="2">
    <source>
        <dbReference type="ARBA" id="ARBA00022729"/>
    </source>
</evidence>
<evidence type="ECO:0000313" key="6">
    <source>
        <dbReference type="EMBL" id="ESQ32350.1"/>
    </source>
</evidence>
<feature type="domain" description="Embryo surrounding factor 1 brassicaceae" evidence="5">
    <location>
        <begin position="39"/>
        <end position="77"/>
    </location>
</feature>
<keyword evidence="3" id="KW-1015">Disulfide bond</keyword>
<keyword evidence="2 4" id="KW-0732">Signal</keyword>
<feature type="chain" id="PRO_5004720433" description="Embryo surrounding factor 1 brassicaceae domain-containing protein" evidence="4">
    <location>
        <begin position="31"/>
        <end position="91"/>
    </location>
</feature>
<dbReference type="InterPro" id="IPR041608">
    <property type="entry name" value="ESF1_brassicaceae"/>
</dbReference>
<keyword evidence="7" id="KW-1185">Reference proteome</keyword>
<dbReference type="Gramene" id="ESQ32350">
    <property type="protein sequence ID" value="ESQ32350"/>
    <property type="gene ID" value="EUTSA_v10005199mg"/>
</dbReference>
<dbReference type="Proteomes" id="UP000030689">
    <property type="component" value="Unassembled WGS sequence"/>
</dbReference>
<dbReference type="KEGG" id="eus:EUTSA_v10005199mg"/>
<dbReference type="GO" id="GO:0010098">
    <property type="term" value="P:suspensor development"/>
    <property type="evidence" value="ECO:0007669"/>
    <property type="project" value="InterPro"/>
</dbReference>
<evidence type="ECO:0000259" key="5">
    <source>
        <dbReference type="Pfam" id="PF18209"/>
    </source>
</evidence>
<dbReference type="AlphaFoldDB" id="V4K486"/>
<gene>
    <name evidence="6" type="ORF">EUTSA_v10005199mg</name>
</gene>
<comment type="similarity">
    <text evidence="1">Belongs to the MEG family.</text>
</comment>
<feature type="signal peptide" evidence="4">
    <location>
        <begin position="1"/>
        <end position="30"/>
    </location>
</feature>
<reference evidence="6 7" key="1">
    <citation type="journal article" date="2013" name="Front. Plant Sci.">
        <title>The Reference Genome of the Halophytic Plant Eutrema salsugineum.</title>
        <authorList>
            <person name="Yang R."/>
            <person name="Jarvis D.E."/>
            <person name="Chen H."/>
            <person name="Beilstein M.A."/>
            <person name="Grimwood J."/>
            <person name="Jenkins J."/>
            <person name="Shu S."/>
            <person name="Prochnik S."/>
            <person name="Xin M."/>
            <person name="Ma C."/>
            <person name="Schmutz J."/>
            <person name="Wing R.A."/>
            <person name="Mitchell-Olds T."/>
            <person name="Schumaker K.S."/>
            <person name="Wang X."/>
        </authorList>
    </citation>
    <scope>NUCLEOTIDE SEQUENCE [LARGE SCALE GENOMIC DNA]</scope>
</reference>
<proteinExistence type="inferred from homology"/>
<evidence type="ECO:0000256" key="4">
    <source>
        <dbReference type="SAM" id="SignalP"/>
    </source>
</evidence>
<evidence type="ECO:0000256" key="1">
    <source>
        <dbReference type="ARBA" id="ARBA00010149"/>
    </source>
</evidence>
<protein>
    <recommendedName>
        <fullName evidence="5">Embryo surrounding factor 1 brassicaceae domain-containing protein</fullName>
    </recommendedName>
</protein>
<evidence type="ECO:0000313" key="7">
    <source>
        <dbReference type="Proteomes" id="UP000030689"/>
    </source>
</evidence>
<dbReference type="Pfam" id="PF18209">
    <property type="entry name" value="ESF1"/>
    <property type="match status" value="1"/>
</dbReference>
<organism evidence="6 7">
    <name type="scientific">Eutrema salsugineum</name>
    <name type="common">Saltwater cress</name>
    <name type="synonym">Sisymbrium salsugineum</name>
    <dbReference type="NCBI Taxonomy" id="72664"/>
    <lineage>
        <taxon>Eukaryota</taxon>
        <taxon>Viridiplantae</taxon>
        <taxon>Streptophyta</taxon>
        <taxon>Embryophyta</taxon>
        <taxon>Tracheophyta</taxon>
        <taxon>Spermatophyta</taxon>
        <taxon>Magnoliopsida</taxon>
        <taxon>eudicotyledons</taxon>
        <taxon>Gunneridae</taxon>
        <taxon>Pentapetalae</taxon>
        <taxon>rosids</taxon>
        <taxon>malvids</taxon>
        <taxon>Brassicales</taxon>
        <taxon>Brassicaceae</taxon>
        <taxon>Eutremeae</taxon>
        <taxon>Eutrema</taxon>
    </lineage>
</organism>
<evidence type="ECO:0000256" key="3">
    <source>
        <dbReference type="ARBA" id="ARBA00023157"/>
    </source>
</evidence>